<comment type="similarity">
    <text evidence="1">Belongs to the short-chain dehydrogenases/reductases (SDR) family.</text>
</comment>
<dbReference type="InterPro" id="IPR002347">
    <property type="entry name" value="SDR_fam"/>
</dbReference>
<keyword evidence="12" id="KW-1185">Reference proteome</keyword>
<evidence type="ECO:0000256" key="6">
    <source>
        <dbReference type="ARBA" id="ARBA00044065"/>
    </source>
</evidence>
<comment type="function">
    <text evidence="9">NADP-dependent dehydrogenase with broad substrate specificity acting on 3-hydroxy acids. Catalyzes the NADP-dependent oxidation of L-allo-threonine to L-2-amino-3-keto-butyrate, which is spontaneously decarboxylated into aminoacetone. Also acts on D-threonine, L-serine, D-serine, D-3-hydroxyisobutyrate, L-3-hydroxyisobutyrate, D-glycerate and L-glycerate. Able to catalyze the reduction of the malonic semialdehyde to 3-hydroxypropionic acid. YdfG is apparently supplementing RutE, the presumed malonic semialdehyde reductase involved in pyrimidine degradation since both are able to detoxify malonic semialdehyde.</text>
</comment>
<keyword evidence="2" id="KW-0560">Oxidoreductase</keyword>
<evidence type="ECO:0000256" key="3">
    <source>
        <dbReference type="ARBA" id="ARBA00043812"/>
    </source>
</evidence>
<comment type="catalytic activity">
    <reaction evidence="10">
        <text>3-hydroxypropanoate + NADP(+) = 3-oxopropanoate + NADPH + H(+)</text>
        <dbReference type="Rhea" id="RHEA:26438"/>
        <dbReference type="ChEBI" id="CHEBI:15378"/>
        <dbReference type="ChEBI" id="CHEBI:16510"/>
        <dbReference type="ChEBI" id="CHEBI:33190"/>
        <dbReference type="ChEBI" id="CHEBI:57783"/>
        <dbReference type="ChEBI" id="CHEBI:58349"/>
        <dbReference type="EC" id="1.1.1.298"/>
    </reaction>
</comment>
<dbReference type="PANTHER" id="PTHR43086:SF3">
    <property type="entry name" value="NADP-DEPENDENT 3-HYDROXY ACID DEHYDROGENASE YDFG"/>
    <property type="match status" value="1"/>
</dbReference>
<dbReference type="EMBL" id="CP089291">
    <property type="protein sequence ID" value="UOF88617.1"/>
    <property type="molecule type" value="Genomic_DNA"/>
</dbReference>
<evidence type="ECO:0000256" key="10">
    <source>
        <dbReference type="ARBA" id="ARBA00047274"/>
    </source>
</evidence>
<name>A0ABY4CDK5_9BACL</name>
<evidence type="ECO:0000313" key="12">
    <source>
        <dbReference type="Proteomes" id="UP000830167"/>
    </source>
</evidence>
<comment type="catalytic activity">
    <reaction evidence="3">
        <text>L-allo-threonine + NADP(+) = aminoacetone + CO2 + NADPH</text>
        <dbReference type="Rhea" id="RHEA:43524"/>
        <dbReference type="ChEBI" id="CHEBI:16526"/>
        <dbReference type="ChEBI" id="CHEBI:57783"/>
        <dbReference type="ChEBI" id="CHEBI:58320"/>
        <dbReference type="ChEBI" id="CHEBI:58349"/>
        <dbReference type="ChEBI" id="CHEBI:58585"/>
        <dbReference type="EC" id="1.1.1.381"/>
    </reaction>
</comment>
<organism evidence="11 12">
    <name type="scientific">Fodinisporobacter ferrooxydans</name>
    <dbReference type="NCBI Taxonomy" id="2901836"/>
    <lineage>
        <taxon>Bacteria</taxon>
        <taxon>Bacillati</taxon>
        <taxon>Bacillota</taxon>
        <taxon>Bacilli</taxon>
        <taxon>Bacillales</taxon>
        <taxon>Alicyclobacillaceae</taxon>
        <taxon>Fodinisporobacter</taxon>
    </lineage>
</organism>
<protein>
    <recommendedName>
        <fullName evidence="6">NADP-dependent 3-hydroxy acid dehydrogenase YdfG</fullName>
        <ecNumber evidence="4">1.1.1.298</ecNumber>
        <ecNumber evidence="5">1.1.1.381</ecNumber>
    </recommendedName>
    <alternativeName>
        <fullName evidence="8">L-allo-threonine dehydrogenase</fullName>
    </alternativeName>
    <alternativeName>
        <fullName evidence="7">Malonic semialdehyde reductase</fullName>
    </alternativeName>
</protein>
<dbReference type="Proteomes" id="UP000830167">
    <property type="component" value="Chromosome"/>
</dbReference>
<dbReference type="InterPro" id="IPR036291">
    <property type="entry name" value="NAD(P)-bd_dom_sf"/>
</dbReference>
<dbReference type="InterPro" id="IPR020904">
    <property type="entry name" value="Sc_DH/Rdtase_CS"/>
</dbReference>
<evidence type="ECO:0000256" key="1">
    <source>
        <dbReference type="ARBA" id="ARBA00006484"/>
    </source>
</evidence>
<dbReference type="Pfam" id="PF00106">
    <property type="entry name" value="adh_short"/>
    <property type="match status" value="1"/>
</dbReference>
<accession>A0ABY4CDK5</accession>
<evidence type="ECO:0000313" key="11">
    <source>
        <dbReference type="EMBL" id="UOF88617.1"/>
    </source>
</evidence>
<dbReference type="PIRSF" id="PIRSF000126">
    <property type="entry name" value="11-beta-HSD1"/>
    <property type="match status" value="1"/>
</dbReference>
<evidence type="ECO:0000256" key="7">
    <source>
        <dbReference type="ARBA" id="ARBA00044271"/>
    </source>
</evidence>
<dbReference type="PRINTS" id="PR00081">
    <property type="entry name" value="GDHRDH"/>
</dbReference>
<dbReference type="PANTHER" id="PTHR43086">
    <property type="entry name" value="VERY-LONG-CHAIN 3-OXOOACYL-COA REDUCTASE"/>
    <property type="match status" value="1"/>
</dbReference>
<evidence type="ECO:0000256" key="4">
    <source>
        <dbReference type="ARBA" id="ARBA00044050"/>
    </source>
</evidence>
<dbReference type="RefSeq" id="WP_347435293.1">
    <property type="nucleotide sequence ID" value="NZ_CP089291.1"/>
</dbReference>
<dbReference type="PROSITE" id="PS00061">
    <property type="entry name" value="ADH_SHORT"/>
    <property type="match status" value="1"/>
</dbReference>
<dbReference type="EC" id="1.1.1.298" evidence="4"/>
<evidence type="ECO:0000256" key="9">
    <source>
        <dbReference type="ARBA" id="ARBA00045650"/>
    </source>
</evidence>
<dbReference type="EC" id="1.1.1.381" evidence="5"/>
<evidence type="ECO:0000256" key="5">
    <source>
        <dbReference type="ARBA" id="ARBA00044059"/>
    </source>
</evidence>
<reference evidence="11" key="1">
    <citation type="submission" date="2021-12" db="EMBL/GenBank/DDBJ databases">
        <title>Alicyclobacillaceae gen. nov., sp. nov., isolated from chalcocite enrichment system.</title>
        <authorList>
            <person name="Jiang Z."/>
        </authorList>
    </citation>
    <scope>NUCLEOTIDE SEQUENCE</scope>
    <source>
        <strain evidence="11">MYW30-H2</strain>
    </source>
</reference>
<dbReference type="Gene3D" id="3.40.50.720">
    <property type="entry name" value="NAD(P)-binding Rossmann-like Domain"/>
    <property type="match status" value="1"/>
</dbReference>
<dbReference type="SUPFAM" id="SSF51735">
    <property type="entry name" value="NAD(P)-binding Rossmann-fold domains"/>
    <property type="match status" value="1"/>
</dbReference>
<gene>
    <name evidence="11" type="ORF">LSG31_11690</name>
</gene>
<proteinExistence type="inferred from homology"/>
<evidence type="ECO:0000256" key="2">
    <source>
        <dbReference type="ARBA" id="ARBA00023002"/>
    </source>
</evidence>
<sequence>MKDFKERYGPWALVTGASAGIGAEFAKQLAARRMNLMLVARRKDRLDQLKEKLEAQFFIQVKTITADLADEKFMEKIRPEIAAVDLGLLINNAGFANTGEFLTNHLEKELELLYVNCRAPMILGHEIGIRLKQRKSGGIIFTSSMVSAAPMPYWATYSASKAFDLFLAEAMHWELKDSGVDVLALCPGGTNTEFQQVANIHLPGMSVKHVVQLALERLGKKSSVIPGVGNRMRYVSLKVLPKFISARAILQVMKRLAKSEV</sequence>
<evidence type="ECO:0000256" key="8">
    <source>
        <dbReference type="ARBA" id="ARBA00044349"/>
    </source>
</evidence>